<evidence type="ECO:0000313" key="1">
    <source>
        <dbReference type="EMBL" id="SCM79910.1"/>
    </source>
</evidence>
<dbReference type="EMBL" id="FMJD01000013">
    <property type="protein sequence ID" value="SCM79910.1"/>
    <property type="molecule type" value="Genomic_DNA"/>
</dbReference>
<organism evidence="1">
    <name type="scientific">uncultured Pleomorphomonas sp</name>
    <dbReference type="NCBI Taxonomy" id="442121"/>
    <lineage>
        <taxon>Bacteria</taxon>
        <taxon>Pseudomonadati</taxon>
        <taxon>Pseudomonadota</taxon>
        <taxon>Alphaproteobacteria</taxon>
        <taxon>Hyphomicrobiales</taxon>
        <taxon>Pleomorphomonadaceae</taxon>
        <taxon>Pleomorphomonas</taxon>
        <taxon>environmental samples</taxon>
    </lineage>
</organism>
<dbReference type="RefSeq" id="WP_288198814.1">
    <property type="nucleotide sequence ID" value="NZ_LT608334.1"/>
</dbReference>
<name>A0A212LR40_9HYPH</name>
<dbReference type="AlphaFoldDB" id="A0A212LR40"/>
<accession>A0A212LR40</accession>
<sequence length="135" mass="15527">MDYTAAAARYAASPQSACPIPQYVEAVWQETWGHLQPKVCEVYSGFVLFGFGIHGDHLLIDWDFKLPDGTELDGSPWLFEDMSDQVSDWIDQKGHRSGGIWQFDGTFERLKNGKSRWRGKVRPMRAVYRFKGKRP</sequence>
<proteinExistence type="predicted"/>
<protein>
    <submittedName>
        <fullName evidence="1">Uncharacterized protein</fullName>
    </submittedName>
</protein>
<gene>
    <name evidence="1" type="ORF">KL86PLE_90703</name>
</gene>
<reference evidence="1" key="1">
    <citation type="submission" date="2016-08" db="EMBL/GenBank/DDBJ databases">
        <authorList>
            <person name="Seilhamer J.J."/>
        </authorList>
    </citation>
    <scope>NUCLEOTIDE SEQUENCE</scope>
    <source>
        <strain evidence="1">86</strain>
    </source>
</reference>